<evidence type="ECO:0000313" key="3">
    <source>
        <dbReference type="EMBL" id="KAH7092531.1"/>
    </source>
</evidence>
<feature type="compositionally biased region" description="Low complexity" evidence="1">
    <location>
        <begin position="38"/>
        <end position="48"/>
    </location>
</feature>
<feature type="region of interest" description="Disordered" evidence="1">
    <location>
        <begin position="63"/>
        <end position="180"/>
    </location>
</feature>
<accession>A0A8K0RGB9</accession>
<feature type="compositionally biased region" description="Basic and acidic residues" evidence="1">
    <location>
        <begin position="89"/>
        <end position="100"/>
    </location>
</feature>
<feature type="compositionally biased region" description="Polar residues" evidence="1">
    <location>
        <begin position="112"/>
        <end position="125"/>
    </location>
</feature>
<gene>
    <name evidence="3" type="ORF">FB567DRAFT_576891</name>
</gene>
<keyword evidence="2" id="KW-0812">Transmembrane</keyword>
<organism evidence="3 4">
    <name type="scientific">Paraphoma chrysanthemicola</name>
    <dbReference type="NCBI Taxonomy" id="798071"/>
    <lineage>
        <taxon>Eukaryota</taxon>
        <taxon>Fungi</taxon>
        <taxon>Dikarya</taxon>
        <taxon>Ascomycota</taxon>
        <taxon>Pezizomycotina</taxon>
        <taxon>Dothideomycetes</taxon>
        <taxon>Pleosporomycetidae</taxon>
        <taxon>Pleosporales</taxon>
        <taxon>Pleosporineae</taxon>
        <taxon>Phaeosphaeriaceae</taxon>
        <taxon>Paraphoma</taxon>
    </lineage>
</organism>
<name>A0A8K0RGB9_9PLEO</name>
<keyword evidence="2" id="KW-1133">Transmembrane helix</keyword>
<feature type="compositionally biased region" description="Pro residues" evidence="1">
    <location>
        <begin position="137"/>
        <end position="146"/>
    </location>
</feature>
<feature type="compositionally biased region" description="Low complexity" evidence="1">
    <location>
        <begin position="126"/>
        <end position="136"/>
    </location>
</feature>
<comment type="caution">
    <text evidence="3">The sequence shown here is derived from an EMBL/GenBank/DDBJ whole genome shotgun (WGS) entry which is preliminary data.</text>
</comment>
<sequence>MVNDPNFWKRFSVAVHEDEAAKKEMADRSDLKHSYVTSSSFSSSASPPVLSPIDLSFVLAPAPAALPSPGRRKEIWERDSWGPPPASREGNRDKNGEVAKDLVSAKPKRQPSKLQKSYSTRSTTRLLPASQQTQQQPLPPATPSTPAPTKQQHSPKPPPSPRHPRSFRCPSSLSLSGRPRHFKTWTTITANPSHRASWLESQKKKSRQRTWICWVFWLVLMLVVAGVVVTVLVLKSHHII</sequence>
<dbReference type="AlphaFoldDB" id="A0A8K0RGB9"/>
<feature type="compositionally biased region" description="Basic and acidic residues" evidence="1">
    <location>
        <begin position="19"/>
        <end position="33"/>
    </location>
</feature>
<feature type="compositionally biased region" description="Basic and acidic residues" evidence="1">
    <location>
        <begin position="71"/>
        <end position="80"/>
    </location>
</feature>
<evidence type="ECO:0000256" key="1">
    <source>
        <dbReference type="SAM" id="MobiDB-lite"/>
    </source>
</evidence>
<reference evidence="3" key="1">
    <citation type="journal article" date="2021" name="Nat. Commun.">
        <title>Genetic determinants of endophytism in the Arabidopsis root mycobiome.</title>
        <authorList>
            <person name="Mesny F."/>
            <person name="Miyauchi S."/>
            <person name="Thiergart T."/>
            <person name="Pickel B."/>
            <person name="Atanasova L."/>
            <person name="Karlsson M."/>
            <person name="Huettel B."/>
            <person name="Barry K.W."/>
            <person name="Haridas S."/>
            <person name="Chen C."/>
            <person name="Bauer D."/>
            <person name="Andreopoulos W."/>
            <person name="Pangilinan J."/>
            <person name="LaButti K."/>
            <person name="Riley R."/>
            <person name="Lipzen A."/>
            <person name="Clum A."/>
            <person name="Drula E."/>
            <person name="Henrissat B."/>
            <person name="Kohler A."/>
            <person name="Grigoriev I.V."/>
            <person name="Martin F.M."/>
            <person name="Hacquard S."/>
        </authorList>
    </citation>
    <scope>NUCLEOTIDE SEQUENCE</scope>
    <source>
        <strain evidence="3">MPI-SDFR-AT-0120</strain>
    </source>
</reference>
<proteinExistence type="predicted"/>
<evidence type="ECO:0000256" key="2">
    <source>
        <dbReference type="SAM" id="Phobius"/>
    </source>
</evidence>
<evidence type="ECO:0000313" key="4">
    <source>
        <dbReference type="Proteomes" id="UP000813461"/>
    </source>
</evidence>
<dbReference type="Proteomes" id="UP000813461">
    <property type="component" value="Unassembled WGS sequence"/>
</dbReference>
<feature type="transmembrane region" description="Helical" evidence="2">
    <location>
        <begin position="211"/>
        <end position="234"/>
    </location>
</feature>
<dbReference type="OrthoDB" id="5353310at2759"/>
<dbReference type="EMBL" id="JAGMVJ010000003">
    <property type="protein sequence ID" value="KAH7092531.1"/>
    <property type="molecule type" value="Genomic_DNA"/>
</dbReference>
<keyword evidence="2" id="KW-0472">Membrane</keyword>
<keyword evidence="4" id="KW-1185">Reference proteome</keyword>
<feature type="region of interest" description="Disordered" evidence="1">
    <location>
        <begin position="19"/>
        <end position="48"/>
    </location>
</feature>
<protein>
    <submittedName>
        <fullName evidence="3">Uncharacterized protein</fullName>
    </submittedName>
</protein>